<feature type="compositionally biased region" description="Basic and acidic residues" evidence="1">
    <location>
        <begin position="22"/>
        <end position="31"/>
    </location>
</feature>
<dbReference type="EMBL" id="HBIJ01023229">
    <property type="protein sequence ID" value="CAE0374497.1"/>
    <property type="molecule type" value="Transcribed_RNA"/>
</dbReference>
<feature type="region of interest" description="Disordered" evidence="1">
    <location>
        <begin position="20"/>
        <end position="91"/>
    </location>
</feature>
<dbReference type="AlphaFoldDB" id="A0A7S3K4B2"/>
<evidence type="ECO:0000313" key="2">
    <source>
        <dbReference type="EMBL" id="CAE0374497.1"/>
    </source>
</evidence>
<proteinExistence type="predicted"/>
<name>A0A7S3K4B2_9STRA</name>
<evidence type="ECO:0000256" key="1">
    <source>
        <dbReference type="SAM" id="MobiDB-lite"/>
    </source>
</evidence>
<protein>
    <submittedName>
        <fullName evidence="2">Uncharacterized protein</fullName>
    </submittedName>
</protein>
<organism evidence="2">
    <name type="scientific">Aureoumbra lagunensis</name>
    <dbReference type="NCBI Taxonomy" id="44058"/>
    <lineage>
        <taxon>Eukaryota</taxon>
        <taxon>Sar</taxon>
        <taxon>Stramenopiles</taxon>
        <taxon>Ochrophyta</taxon>
        <taxon>Pelagophyceae</taxon>
        <taxon>Pelagomonadales</taxon>
        <taxon>Aureoumbra</taxon>
    </lineage>
</organism>
<reference evidence="2" key="1">
    <citation type="submission" date="2021-01" db="EMBL/GenBank/DDBJ databases">
        <authorList>
            <person name="Corre E."/>
            <person name="Pelletier E."/>
            <person name="Niang G."/>
            <person name="Scheremetjew M."/>
            <person name="Finn R."/>
            <person name="Kale V."/>
            <person name="Holt S."/>
            <person name="Cochrane G."/>
            <person name="Meng A."/>
            <person name="Brown T."/>
            <person name="Cohen L."/>
        </authorList>
    </citation>
    <scope>NUCLEOTIDE SEQUENCE</scope>
    <source>
        <strain evidence="2">CCMP1510</strain>
    </source>
</reference>
<sequence length="117" mass="12940">MATLESNLTLCVPQEACGLTEGEDHPYKPLEEYTPGIPGAYGTSENKENEPTDTDLALSEVSDEIPAEDIEQRSKQRAPASSTSSRAVIHNKGNKEEKFDFEFTYNPRPHDACCVLH</sequence>
<gene>
    <name evidence="2" type="ORF">ALAG00032_LOCUS15300</name>
</gene>
<accession>A0A7S3K4B2</accession>